<evidence type="ECO:0000256" key="2">
    <source>
        <dbReference type="ARBA" id="ARBA00004117"/>
    </source>
</evidence>
<protein>
    <recommendedName>
        <fullName evidence="5">Flagellar P-ring protein</fullName>
    </recommendedName>
    <alternativeName>
        <fullName evidence="5">Basal body P-ring protein</fullName>
    </alternativeName>
</protein>
<sequence>MFSIIAGMPGRRRLAAAVLAALALSVPLSLVAAERIKDLASLQGVRNNQLVGYGLVVGLDGSGDQTTQAPFTSQSVINMLAQLGTTVNSVQGLQLKNVAAVMVTANLPPFARIGQQIDVTVSSMGNAKSLRGGTLVMTPLKGADGQIYAQAQGNLLVGGAGAASGGSKLVVNHLLAGRIAGGATVEREVPTALGQGPFVHYELATTDFGTAQKMVEAINRETAAGVAQALDGRVIRVIAPEEVNSRVAFLGRIENLEVRPTKSVAKVIINPRTGSVVMNQTVTIDSCAVAHGNLSVIVNTEQKVSQPNPLSPGQTVTTTQSEIDIKQGGGSLIHLKAGVSLAEVVKAINALGAGPQDLLSILQSMKAAGALRADLEII</sequence>
<dbReference type="PATRIC" id="fig|1454001.3.peg.1410"/>
<dbReference type="AlphaFoldDB" id="A0A011MEC8"/>
<proteinExistence type="inferred from homology"/>
<dbReference type="GO" id="GO:0030288">
    <property type="term" value="C:outer membrane-bounded periplasmic space"/>
    <property type="evidence" value="ECO:0007669"/>
    <property type="project" value="InterPro"/>
</dbReference>
<dbReference type="PRINTS" id="PR01010">
    <property type="entry name" value="FLGPRINGFLGI"/>
</dbReference>
<organism evidence="6 7">
    <name type="scientific">Candidatus Accumulibacter adjunctus</name>
    <dbReference type="NCBI Taxonomy" id="1454001"/>
    <lineage>
        <taxon>Bacteria</taxon>
        <taxon>Pseudomonadati</taxon>
        <taxon>Pseudomonadota</taxon>
        <taxon>Betaproteobacteria</taxon>
        <taxon>Candidatus Accumulibacter</taxon>
    </lineage>
</organism>
<dbReference type="NCBIfam" id="NF003676">
    <property type="entry name" value="PRK05303.1"/>
    <property type="match status" value="1"/>
</dbReference>
<dbReference type="GO" id="GO:0005198">
    <property type="term" value="F:structural molecule activity"/>
    <property type="evidence" value="ECO:0007669"/>
    <property type="project" value="InterPro"/>
</dbReference>
<dbReference type="Proteomes" id="UP000020218">
    <property type="component" value="Unassembled WGS sequence"/>
</dbReference>
<evidence type="ECO:0000256" key="1">
    <source>
        <dbReference type="ARBA" id="ARBA00002591"/>
    </source>
</evidence>
<reference evidence="6" key="1">
    <citation type="submission" date="2014-02" db="EMBL/GenBank/DDBJ databases">
        <title>Expanding our view of genomic diversity in Candidatus Accumulibacter clades.</title>
        <authorList>
            <person name="Skennerton C.T."/>
            <person name="Barr J.J."/>
            <person name="Slater F.R."/>
            <person name="Bond P.L."/>
            <person name="Tyson G.W."/>
        </authorList>
    </citation>
    <scope>NUCLEOTIDE SEQUENCE [LARGE SCALE GENOMIC DNA]</scope>
</reference>
<dbReference type="PANTHER" id="PTHR30381:SF0">
    <property type="entry name" value="FLAGELLAR P-RING PROTEIN"/>
    <property type="match status" value="1"/>
</dbReference>
<dbReference type="PANTHER" id="PTHR30381">
    <property type="entry name" value="FLAGELLAR P-RING PERIPLASMIC PROTEIN FLGI"/>
    <property type="match status" value="1"/>
</dbReference>
<evidence type="ECO:0000256" key="5">
    <source>
        <dbReference type="HAMAP-Rule" id="MF_00416"/>
    </source>
</evidence>
<dbReference type="InterPro" id="IPR001782">
    <property type="entry name" value="Flag_FlgI"/>
</dbReference>
<dbReference type="GO" id="GO:0071973">
    <property type="term" value="P:bacterial-type flagellum-dependent cell motility"/>
    <property type="evidence" value="ECO:0007669"/>
    <property type="project" value="InterPro"/>
</dbReference>
<evidence type="ECO:0000313" key="6">
    <source>
        <dbReference type="EMBL" id="EXI68143.1"/>
    </source>
</evidence>
<evidence type="ECO:0000256" key="3">
    <source>
        <dbReference type="ARBA" id="ARBA00022729"/>
    </source>
</evidence>
<keyword evidence="3" id="KW-0732">Signal</keyword>
<evidence type="ECO:0000256" key="4">
    <source>
        <dbReference type="ARBA" id="ARBA00023143"/>
    </source>
</evidence>
<dbReference type="EMBL" id="JFAX01000006">
    <property type="protein sequence ID" value="EXI68143.1"/>
    <property type="molecule type" value="Genomic_DNA"/>
</dbReference>
<dbReference type="HAMAP" id="MF_00416">
    <property type="entry name" value="FlgI"/>
    <property type="match status" value="1"/>
</dbReference>
<dbReference type="STRING" id="1454001.AW08_01361"/>
<comment type="similarity">
    <text evidence="5">Belongs to the FlgI family.</text>
</comment>
<evidence type="ECO:0000313" key="7">
    <source>
        <dbReference type="Proteomes" id="UP000020218"/>
    </source>
</evidence>
<comment type="subcellular location">
    <subcellularLocation>
        <location evidence="2 5">Bacterial flagellum basal body</location>
    </subcellularLocation>
</comment>
<accession>A0A011MEC8</accession>
<name>A0A011MEC8_9PROT</name>
<gene>
    <name evidence="5 6" type="primary">flgI</name>
    <name evidence="6" type="ORF">AW08_01361</name>
</gene>
<keyword evidence="7" id="KW-1185">Reference proteome</keyword>
<dbReference type="Pfam" id="PF02119">
    <property type="entry name" value="FlgI"/>
    <property type="match status" value="1"/>
</dbReference>
<comment type="function">
    <text evidence="1 5">Assembles around the rod to form the L-ring and probably protects the motor/basal body from shearing forces during rotation.</text>
</comment>
<keyword evidence="4 5" id="KW-0975">Bacterial flagellum</keyword>
<comment type="subunit">
    <text evidence="5">The basal body constitutes a major portion of the flagellar organelle and consists of four rings (L,P,S, and M) mounted on a central rod.</text>
</comment>
<dbReference type="GO" id="GO:0009428">
    <property type="term" value="C:bacterial-type flagellum basal body, distal rod, P ring"/>
    <property type="evidence" value="ECO:0007669"/>
    <property type="project" value="InterPro"/>
</dbReference>
<comment type="caution">
    <text evidence="6">The sequence shown here is derived from an EMBL/GenBank/DDBJ whole genome shotgun (WGS) entry which is preliminary data.</text>
</comment>